<dbReference type="PANTHER" id="PTHR36504">
    <property type="entry name" value="LIPOPOLYSACCHARIDE EXPORT SYSTEM PROTEIN LPTA"/>
    <property type="match status" value="1"/>
</dbReference>
<proteinExistence type="predicted"/>
<evidence type="ECO:0000256" key="1">
    <source>
        <dbReference type="ARBA" id="ARBA00022448"/>
    </source>
</evidence>
<dbReference type="Gene3D" id="2.60.450.10">
    <property type="entry name" value="Lipopolysaccharide (LPS) transport protein A like domain"/>
    <property type="match status" value="1"/>
</dbReference>
<sequence length="174" mass="18503">MPIIRYCLASCTAALLFAAPTWAATNTLAASRAPVHISADHFRFDQPKGIGNYSGNVIVTQAKLIIKGAKLTILAPQNGTLKKLTMTGNLAAFQDVTTTGKAVSGQALRMEYDPAKQQIVLLGKARVEQSGNTFRAARIVYDIRHDLVDAGAPGQRIEATFKPASATTGTAHKP</sequence>
<dbReference type="GO" id="GO:0009279">
    <property type="term" value="C:cell outer membrane"/>
    <property type="evidence" value="ECO:0007669"/>
    <property type="project" value="TreeGrafter"/>
</dbReference>
<keyword evidence="1" id="KW-0813">Transport</keyword>
<reference evidence="6 7" key="1">
    <citation type="submission" date="2017-01" db="EMBL/GenBank/DDBJ databases">
        <title>Draft sequence of Acidihalobacter ferrooxidans strain DSM 14175 (strain V8).</title>
        <authorList>
            <person name="Khaleque H.N."/>
            <person name="Ramsay J.P."/>
            <person name="Murphy R.J.T."/>
            <person name="Kaksonen A.H."/>
            <person name="Boxall N.J."/>
            <person name="Watkin E.L.J."/>
        </authorList>
    </citation>
    <scope>NUCLEOTIDE SEQUENCE [LARGE SCALE GENOMIC DNA]</scope>
    <source>
        <strain evidence="6 7">V8</strain>
    </source>
</reference>
<dbReference type="GO" id="GO:0017089">
    <property type="term" value="F:glycolipid transfer activity"/>
    <property type="evidence" value="ECO:0007669"/>
    <property type="project" value="TreeGrafter"/>
</dbReference>
<evidence type="ECO:0000313" key="6">
    <source>
        <dbReference type="EMBL" id="APZ43934.1"/>
    </source>
</evidence>
<dbReference type="Proteomes" id="UP000243807">
    <property type="component" value="Chromosome"/>
</dbReference>
<dbReference type="EMBL" id="CP019434">
    <property type="protein sequence ID" value="APZ43934.1"/>
    <property type="molecule type" value="Genomic_DNA"/>
</dbReference>
<feature type="chain" id="PRO_5012885172" evidence="4">
    <location>
        <begin position="24"/>
        <end position="174"/>
    </location>
</feature>
<dbReference type="NCBIfam" id="TIGR03002">
    <property type="entry name" value="outer_YhbN_LptA"/>
    <property type="match status" value="1"/>
</dbReference>
<evidence type="ECO:0000256" key="4">
    <source>
        <dbReference type="SAM" id="SignalP"/>
    </source>
</evidence>
<feature type="domain" description="Organic solvent tolerance-like N-terminal" evidence="5">
    <location>
        <begin position="36"/>
        <end position="144"/>
    </location>
</feature>
<dbReference type="PANTHER" id="PTHR36504:SF1">
    <property type="entry name" value="LIPOPOLYSACCHARIDE EXPORT SYSTEM PROTEIN LPTA"/>
    <property type="match status" value="1"/>
</dbReference>
<accession>A0A1P8UJF3</accession>
<dbReference type="OrthoDB" id="9795964at2"/>
<dbReference type="GO" id="GO:0030288">
    <property type="term" value="C:outer membrane-bounded periplasmic space"/>
    <property type="evidence" value="ECO:0007669"/>
    <property type="project" value="TreeGrafter"/>
</dbReference>
<dbReference type="Pfam" id="PF03968">
    <property type="entry name" value="LptD_N"/>
    <property type="match status" value="1"/>
</dbReference>
<dbReference type="GO" id="GO:0001530">
    <property type="term" value="F:lipopolysaccharide binding"/>
    <property type="evidence" value="ECO:0007669"/>
    <property type="project" value="InterPro"/>
</dbReference>
<dbReference type="RefSeq" id="WP_076837558.1">
    <property type="nucleotide sequence ID" value="NZ_CP019434.1"/>
</dbReference>
<evidence type="ECO:0000313" key="7">
    <source>
        <dbReference type="Proteomes" id="UP000243807"/>
    </source>
</evidence>
<evidence type="ECO:0000256" key="2">
    <source>
        <dbReference type="ARBA" id="ARBA00022729"/>
    </source>
</evidence>
<dbReference type="AlphaFoldDB" id="A0A1P8UJF3"/>
<dbReference type="KEGG" id="afy:BW247_13230"/>
<evidence type="ECO:0000259" key="5">
    <source>
        <dbReference type="Pfam" id="PF03968"/>
    </source>
</evidence>
<keyword evidence="7" id="KW-1185">Reference proteome</keyword>
<feature type="signal peptide" evidence="4">
    <location>
        <begin position="1"/>
        <end position="23"/>
    </location>
</feature>
<name>A0A1P8UJF3_9GAMM</name>
<keyword evidence="3" id="KW-0574">Periplasm</keyword>
<dbReference type="InterPro" id="IPR052037">
    <property type="entry name" value="LPS_export_LptA"/>
</dbReference>
<dbReference type="InterPro" id="IPR005653">
    <property type="entry name" value="OstA-like_N"/>
</dbReference>
<dbReference type="GO" id="GO:0015920">
    <property type="term" value="P:lipopolysaccharide transport"/>
    <property type="evidence" value="ECO:0007669"/>
    <property type="project" value="InterPro"/>
</dbReference>
<evidence type="ECO:0000256" key="3">
    <source>
        <dbReference type="ARBA" id="ARBA00022764"/>
    </source>
</evidence>
<organism evidence="6 7">
    <name type="scientific">Acidihalobacter ferrooxydans</name>
    <dbReference type="NCBI Taxonomy" id="1765967"/>
    <lineage>
        <taxon>Bacteria</taxon>
        <taxon>Pseudomonadati</taxon>
        <taxon>Pseudomonadota</taxon>
        <taxon>Gammaproteobacteria</taxon>
        <taxon>Chromatiales</taxon>
        <taxon>Ectothiorhodospiraceae</taxon>
        <taxon>Acidihalobacter</taxon>
    </lineage>
</organism>
<dbReference type="InterPro" id="IPR014340">
    <property type="entry name" value="LptA"/>
</dbReference>
<dbReference type="STRING" id="1765967.BW247_13230"/>
<keyword evidence="2 4" id="KW-0732">Signal</keyword>
<protein>
    <submittedName>
        <fullName evidence="6">Lipopolysaccharide transport periplasmic protein LptA</fullName>
    </submittedName>
</protein>
<gene>
    <name evidence="6" type="ORF">BW247_13230</name>
</gene>